<gene>
    <name evidence="1" type="ORF">ACFO0B_06335</name>
</gene>
<name>A0ABV8DNH6_9NOCA</name>
<organism evidence="1 2">
    <name type="scientific">Nocardia jiangsuensis</name>
    <dbReference type="NCBI Taxonomy" id="1691563"/>
    <lineage>
        <taxon>Bacteria</taxon>
        <taxon>Bacillati</taxon>
        <taxon>Actinomycetota</taxon>
        <taxon>Actinomycetes</taxon>
        <taxon>Mycobacteriales</taxon>
        <taxon>Nocardiaceae</taxon>
        <taxon>Nocardia</taxon>
    </lineage>
</organism>
<dbReference type="RefSeq" id="WP_378611350.1">
    <property type="nucleotide sequence ID" value="NZ_JBHSAX010000005.1"/>
</dbReference>
<dbReference type="EMBL" id="JBHSAX010000005">
    <property type="protein sequence ID" value="MFC3961603.1"/>
    <property type="molecule type" value="Genomic_DNA"/>
</dbReference>
<reference evidence="2" key="1">
    <citation type="journal article" date="2019" name="Int. J. Syst. Evol. Microbiol.">
        <title>The Global Catalogue of Microorganisms (GCM) 10K type strain sequencing project: providing services to taxonomists for standard genome sequencing and annotation.</title>
        <authorList>
            <consortium name="The Broad Institute Genomics Platform"/>
            <consortium name="The Broad Institute Genome Sequencing Center for Infectious Disease"/>
            <person name="Wu L."/>
            <person name="Ma J."/>
        </authorList>
    </citation>
    <scope>NUCLEOTIDE SEQUENCE [LARGE SCALE GENOMIC DNA]</scope>
    <source>
        <strain evidence="2">CGMCC 4.7330</strain>
    </source>
</reference>
<keyword evidence="2" id="KW-1185">Reference proteome</keyword>
<proteinExistence type="predicted"/>
<protein>
    <submittedName>
        <fullName evidence="1">Uncharacterized protein</fullName>
    </submittedName>
</protein>
<dbReference type="Proteomes" id="UP001595696">
    <property type="component" value="Unassembled WGS sequence"/>
</dbReference>
<accession>A0ABV8DNH6</accession>
<comment type="caution">
    <text evidence="1">The sequence shown here is derived from an EMBL/GenBank/DDBJ whole genome shotgun (WGS) entry which is preliminary data.</text>
</comment>
<evidence type="ECO:0000313" key="2">
    <source>
        <dbReference type="Proteomes" id="UP001595696"/>
    </source>
</evidence>
<sequence>MANPLPKLVKYFSLDGGRRQVSALVDSGRQIELMKFVIDLDGNLYDDWFQLPSASALDQVIAKTKKDLGGVVYDLPVNSGTQETTFDPYLVAYFSAGGARMQLSAFVDVRTKFNLIGFIHDLDGRQYDDWYQLPDPSDVDQLAKKTVSDLGGLVYDLRLRN</sequence>
<evidence type="ECO:0000313" key="1">
    <source>
        <dbReference type="EMBL" id="MFC3961603.1"/>
    </source>
</evidence>